<organism evidence="2 3">
    <name type="scientific">Mycena chlorophos</name>
    <name type="common">Agaric fungus</name>
    <name type="synonym">Agaricus chlorophos</name>
    <dbReference type="NCBI Taxonomy" id="658473"/>
    <lineage>
        <taxon>Eukaryota</taxon>
        <taxon>Fungi</taxon>
        <taxon>Dikarya</taxon>
        <taxon>Basidiomycota</taxon>
        <taxon>Agaricomycotina</taxon>
        <taxon>Agaricomycetes</taxon>
        <taxon>Agaricomycetidae</taxon>
        <taxon>Agaricales</taxon>
        <taxon>Marasmiineae</taxon>
        <taxon>Mycenaceae</taxon>
        <taxon>Mycena</taxon>
    </lineage>
</organism>
<sequence length="504" mass="56832">MSEPSLRSRWATQLPADVIGEILLECIPFAEETCFTSRSAYYSPGPRAMLPISMSHVCREWRQAAISFKKLGVPCSLRAVSLTIILTYPAAGHNHTILGRLLHESNRWRTFFCDVYGLSDASPQSTGLTYAQWTTLAFPELKNVVYFNSGYGNDSDEEEDDDSDENEDDNLDEDDVSSGADDGTNDRDEGDGDLFGEAAIQQHDGEDDQEQPYEKLLQSLPGKVAAQLHRFYSYCTDAEFEEQMVVHLNQATRVRCAFISTNNTHKYFWGTEPGDVNLSLPHADFLYRNDLPNLRGLNLRVGWEDHDAFIPCNGVPMPGYLAKLVVLRLCGRILIADDALTQLVSALSSLVDLTLELQEYGAMNLVNLNSQRTQYGAMNLVNLNSLLNPRLPTIHIPRLEHLRLLPHHKASSRRLDALLPALDARFRAPHGAPYARLRSFTLYHTMLTYWDESEARNIRMPASSALVEHCEQFKVQHSGWNIQIAELQSELWLEPMGGEFILDI</sequence>
<gene>
    <name evidence="2" type="ORF">MCHLO_08444</name>
</gene>
<evidence type="ECO:0008006" key="4">
    <source>
        <dbReference type="Google" id="ProtNLM"/>
    </source>
</evidence>
<dbReference type="Proteomes" id="UP000815677">
    <property type="component" value="Unassembled WGS sequence"/>
</dbReference>
<protein>
    <recommendedName>
        <fullName evidence="4">F-box domain-containing protein</fullName>
    </recommendedName>
</protein>
<feature type="region of interest" description="Disordered" evidence="1">
    <location>
        <begin position="149"/>
        <end position="193"/>
    </location>
</feature>
<dbReference type="EMBL" id="DF847117">
    <property type="protein sequence ID" value="GAT51292.1"/>
    <property type="molecule type" value="Genomic_DNA"/>
</dbReference>
<keyword evidence="3" id="KW-1185">Reference proteome</keyword>
<evidence type="ECO:0000313" key="3">
    <source>
        <dbReference type="Proteomes" id="UP000815677"/>
    </source>
</evidence>
<accession>A0ABQ0LL96</accession>
<evidence type="ECO:0000256" key="1">
    <source>
        <dbReference type="SAM" id="MobiDB-lite"/>
    </source>
</evidence>
<reference evidence="2" key="1">
    <citation type="submission" date="2014-09" db="EMBL/GenBank/DDBJ databases">
        <title>Genome sequence of the luminous mushroom Mycena chlorophos for searching fungal bioluminescence genes.</title>
        <authorList>
            <person name="Tanaka Y."/>
            <person name="Kasuga D."/>
            <person name="Oba Y."/>
            <person name="Hase S."/>
            <person name="Sato K."/>
            <person name="Oba Y."/>
            <person name="Sakakibara Y."/>
        </authorList>
    </citation>
    <scope>NUCLEOTIDE SEQUENCE</scope>
</reference>
<name>A0ABQ0LL96_MYCCL</name>
<feature type="compositionally biased region" description="Acidic residues" evidence="1">
    <location>
        <begin position="154"/>
        <end position="176"/>
    </location>
</feature>
<proteinExistence type="predicted"/>
<evidence type="ECO:0000313" key="2">
    <source>
        <dbReference type="EMBL" id="GAT51292.1"/>
    </source>
</evidence>